<dbReference type="EMBL" id="FOHV01000006">
    <property type="protein sequence ID" value="SES96666.1"/>
    <property type="molecule type" value="Genomic_DNA"/>
</dbReference>
<dbReference type="PROSITE" id="PS51257">
    <property type="entry name" value="PROKAR_LIPOPROTEIN"/>
    <property type="match status" value="1"/>
</dbReference>
<proteinExistence type="predicted"/>
<dbReference type="Pfam" id="PF08238">
    <property type="entry name" value="Sel1"/>
    <property type="match status" value="6"/>
</dbReference>
<dbReference type="Proteomes" id="UP000242642">
    <property type="component" value="Unassembled WGS sequence"/>
</dbReference>
<name>A0A1I0AR73_9GAMM</name>
<dbReference type="InterPro" id="IPR050767">
    <property type="entry name" value="Sel1_AlgK"/>
</dbReference>
<evidence type="ECO:0000313" key="2">
    <source>
        <dbReference type="Proteomes" id="UP000242642"/>
    </source>
</evidence>
<dbReference type="Gene3D" id="1.25.40.10">
    <property type="entry name" value="Tetratricopeptide repeat domain"/>
    <property type="match status" value="2"/>
</dbReference>
<dbReference type="SMART" id="SM00671">
    <property type="entry name" value="SEL1"/>
    <property type="match status" value="8"/>
</dbReference>
<dbReference type="GO" id="GO:0036503">
    <property type="term" value="P:ERAD pathway"/>
    <property type="evidence" value="ECO:0007669"/>
    <property type="project" value="TreeGrafter"/>
</dbReference>
<dbReference type="SUPFAM" id="SSF81901">
    <property type="entry name" value="HCP-like"/>
    <property type="match status" value="2"/>
</dbReference>
<reference evidence="2" key="1">
    <citation type="submission" date="2016-10" db="EMBL/GenBank/DDBJ databases">
        <authorList>
            <person name="Varghese N."/>
            <person name="Submissions S."/>
        </authorList>
    </citation>
    <scope>NUCLEOTIDE SEQUENCE [LARGE SCALE GENOMIC DNA]</scope>
    <source>
        <strain evidence="2">DSM 18579</strain>
    </source>
</reference>
<dbReference type="PANTHER" id="PTHR11102:SF147">
    <property type="entry name" value="SEL1L ADAPTOR SUBUNIT OF ERAD E3 UBIQUITIN LIGASE"/>
    <property type="match status" value="1"/>
</dbReference>
<organism evidence="1 2">
    <name type="scientific">Thorsellia anophelis DSM 18579</name>
    <dbReference type="NCBI Taxonomy" id="1123402"/>
    <lineage>
        <taxon>Bacteria</taxon>
        <taxon>Pseudomonadati</taxon>
        <taxon>Pseudomonadota</taxon>
        <taxon>Gammaproteobacteria</taxon>
        <taxon>Enterobacterales</taxon>
        <taxon>Thorselliaceae</taxon>
        <taxon>Thorsellia</taxon>
    </lineage>
</organism>
<sequence length="439" mass="50461">MDATYRIKISTLLFYLLVGCLCLYPVTTIAQPKECLHSQEQIASFKVDKLDEKEIKQLEIAGKNGDINALLTLGYYQLSFNTDDYFYSAAKYFNLAAKQGDSSALIKLGMLFAQDDYEQNTEKALYYLELASKADCTDAYLELGNLYSEEGVFFNAEKAAFYFKKLLHFQNVDAALGLAELYLITDENNAESRLKIASDYFKLAAKWGDIDTRQYVAIRFYHGTKLPNHYQSAFDILEADEFKEDKIALYYLGKLYLEHLGKNNDIKKGMDAFEKSAKLGDPDSAGTLGYIYYDGDYGHEQNYQLAHHYFEQAAKLGHVSALDWLGHMYEEGLGVVADDEKAFYYYRIAANKLNEEAIMSVARYYSDVDFIFHDYYLARIYGEEAYYQFDNTDAAFLLADVYKKMSEFESAKEWLEIACDIEIRQECLKNTNKPNSKKK</sequence>
<dbReference type="OrthoDB" id="6114904at2"/>
<dbReference type="InterPro" id="IPR006597">
    <property type="entry name" value="Sel1-like"/>
</dbReference>
<gene>
    <name evidence="1" type="ORF">SAMN02583745_01022</name>
</gene>
<accession>A0A1I0AR73</accession>
<dbReference type="InterPro" id="IPR011990">
    <property type="entry name" value="TPR-like_helical_dom_sf"/>
</dbReference>
<protein>
    <submittedName>
        <fullName evidence="1">TPR repeat</fullName>
    </submittedName>
</protein>
<dbReference type="PANTHER" id="PTHR11102">
    <property type="entry name" value="SEL-1-LIKE PROTEIN"/>
    <property type="match status" value="1"/>
</dbReference>
<keyword evidence="2" id="KW-1185">Reference proteome</keyword>
<evidence type="ECO:0000313" key="1">
    <source>
        <dbReference type="EMBL" id="SES96666.1"/>
    </source>
</evidence>
<dbReference type="RefSeq" id="WP_093318328.1">
    <property type="nucleotide sequence ID" value="NZ_FOHV01000006.1"/>
</dbReference>
<dbReference type="AlphaFoldDB" id="A0A1I0AR73"/>
<dbReference type="STRING" id="1123402.SAMN02583745_01022"/>